<feature type="domain" description="NolW-like" evidence="9">
    <location>
        <begin position="309"/>
        <end position="374"/>
    </location>
</feature>
<dbReference type="PANTHER" id="PTHR30332:SF24">
    <property type="entry name" value="SECRETIN GSPD-RELATED"/>
    <property type="match status" value="1"/>
</dbReference>
<evidence type="ECO:0000256" key="4">
    <source>
        <dbReference type="RuleBase" id="RU004003"/>
    </source>
</evidence>
<comment type="caution">
    <text evidence="10">The sequence shown here is derived from an EMBL/GenBank/DDBJ whole genome shotgun (WGS) entry which is preliminary data.</text>
</comment>
<feature type="domain" description="Type II/III secretion system secretin-like" evidence="8">
    <location>
        <begin position="852"/>
        <end position="1024"/>
    </location>
</feature>
<comment type="similarity">
    <text evidence="4">Belongs to the bacterial secretin family.</text>
</comment>
<protein>
    <submittedName>
        <fullName evidence="10">Type II secretion system protein D</fullName>
    </submittedName>
</protein>
<dbReference type="InterPro" id="IPR038591">
    <property type="entry name" value="NolW-like_sf"/>
</dbReference>
<organism evidence="10 11">
    <name type="scientific">Botrimarina colliarenosi</name>
    <dbReference type="NCBI Taxonomy" id="2528001"/>
    <lineage>
        <taxon>Bacteria</taxon>
        <taxon>Pseudomonadati</taxon>
        <taxon>Planctomycetota</taxon>
        <taxon>Planctomycetia</taxon>
        <taxon>Pirellulales</taxon>
        <taxon>Lacipirellulaceae</taxon>
        <taxon>Botrimarina</taxon>
    </lineage>
</organism>
<comment type="subcellular location">
    <subcellularLocation>
        <location evidence="5">Cell outer membrane</location>
    </subcellularLocation>
    <subcellularLocation>
        <location evidence="1">Membrane</location>
    </subcellularLocation>
</comment>
<accession>A0A5C6AFE9</accession>
<dbReference type="Pfam" id="PF03958">
    <property type="entry name" value="Secretin_N"/>
    <property type="match status" value="5"/>
</dbReference>
<proteinExistence type="inferred from homology"/>
<feature type="domain" description="NolW-like" evidence="9">
    <location>
        <begin position="461"/>
        <end position="554"/>
    </location>
</feature>
<feature type="signal peptide" evidence="7">
    <location>
        <begin position="1"/>
        <end position="35"/>
    </location>
</feature>
<dbReference type="RefSeq" id="WP_197526532.1">
    <property type="nucleotide sequence ID" value="NZ_SJPR01000003.1"/>
</dbReference>
<dbReference type="Proteomes" id="UP000317421">
    <property type="component" value="Unassembled WGS sequence"/>
</dbReference>
<evidence type="ECO:0000256" key="1">
    <source>
        <dbReference type="ARBA" id="ARBA00004370"/>
    </source>
</evidence>
<keyword evidence="11" id="KW-1185">Reference proteome</keyword>
<dbReference type="InterPro" id="IPR001775">
    <property type="entry name" value="GspD/PilQ"/>
</dbReference>
<dbReference type="Pfam" id="PF00263">
    <property type="entry name" value="Secretin"/>
    <property type="match status" value="1"/>
</dbReference>
<feature type="domain" description="NolW-like" evidence="9">
    <location>
        <begin position="641"/>
        <end position="721"/>
    </location>
</feature>
<sequence precursor="true">MPTYLQSTRRAMTLRTAARLTAVVSLLALASVTMAQVAGAPVASDAVLEAHSIPAERRAAVEAWRQTQPADVRTVWDERTGRLLLFGPMATHGDLMRLVTEGGVAAKAATGSPTLQLRRLTPTELHGRLEALAHRPLPATWNGDHTVLSFPASLGDGAGVQFRVDSATGAVAIDGPAEAIAAWRDVVTAMEDSLAAQAGAAGPAGSSVRIVSTATAPPERVKTALRAIQTAAPVAAENPLAANDSEAGAATPNPGRVAEDESILGPVQIEFVEGLDVIVLRGDQEDVDRVMRIIDQIESLSSQTTPEIKVLRLQHIDADSLARLLTSVYDQVLGPRVGDLSVTGLAKPNALLLVGRPENVKLATGLVEQLDQPVEPTYRFEAYPLKHAAAADVKTLIDNFFEQQTPQANDQSTSLLRSRAFTVADYRSNVVIVSAAPRDQEEVRALVKQIDAARGQAVDEVRVFPLKNSLAEDLAEVIEAAIRPSTDGGDENASPRAAALRLGMGEGDPTALESGVLTGVRVAPDTRANALVVTAPADSMPLLAGLIERLDRSPDAAAELKVFTVANGDAEALAEMLRTLFGADEDASEPGGYGSGGLSPLNVTTDLRTNSIIAAGTAEDLAVVEAVLLRLDDAEVRSRQTTVFRLKNADATTVATVLNEWLETERAAEADADLSYSPRELIEREVVVVAEQATNSLIISATPRYEQELRRLVEELDERPPMVTIQVLIAEVSLNDTDEFGVELGLQDSLLFDRSLLTDPTLITTTTNTQSAGGATVSTTTQNVLTSELSPGFNFNNQTLGNNGSTTALQRAGNVGAQALSSFALNRVNSDLNFGGFVLSASSSNLNFLLRALQESRRLEVLSRPQLTTLDGKTGSIQVGARVPRITGVTNSQFGQTNSIEYEPVGIILEVTPRISPDGQVVMNVSAEKSEVGPEAEGIAINIAADGTVIRAPQIKSTQAITTVSAASGQTVVLSGLLTKRTFDVHRRVPLLADIPLIGDLFRYDGVQQGSTELLIIMTPRVIRSELDAEMLKQVESSRMSWVLSDVIGMHGPAGLRTRGDSWEDTPACYPTQLPFETQAPFETPVPTGPAFGAAEESTEPAESTTDNEETTRVEAVSYTAPATAPRRLPTVSR</sequence>
<dbReference type="GO" id="GO:0009279">
    <property type="term" value="C:cell outer membrane"/>
    <property type="evidence" value="ECO:0007669"/>
    <property type="project" value="UniProtKB-SubCell"/>
</dbReference>
<feature type="region of interest" description="Disordered" evidence="6">
    <location>
        <begin position="236"/>
        <end position="258"/>
    </location>
</feature>
<dbReference type="EMBL" id="SJPR01000003">
    <property type="protein sequence ID" value="TWT96943.1"/>
    <property type="molecule type" value="Genomic_DNA"/>
</dbReference>
<evidence type="ECO:0000259" key="9">
    <source>
        <dbReference type="Pfam" id="PF03958"/>
    </source>
</evidence>
<evidence type="ECO:0000313" key="11">
    <source>
        <dbReference type="Proteomes" id="UP000317421"/>
    </source>
</evidence>
<evidence type="ECO:0000256" key="3">
    <source>
        <dbReference type="ARBA" id="ARBA00023136"/>
    </source>
</evidence>
<evidence type="ECO:0000256" key="6">
    <source>
        <dbReference type="SAM" id="MobiDB-lite"/>
    </source>
</evidence>
<dbReference type="GO" id="GO:0015627">
    <property type="term" value="C:type II protein secretion system complex"/>
    <property type="evidence" value="ECO:0007669"/>
    <property type="project" value="TreeGrafter"/>
</dbReference>
<keyword evidence="5" id="KW-0813">Transport</keyword>
<evidence type="ECO:0000313" key="10">
    <source>
        <dbReference type="EMBL" id="TWT96943.1"/>
    </source>
</evidence>
<feature type="domain" description="NolW-like" evidence="9">
    <location>
        <begin position="381"/>
        <end position="456"/>
    </location>
</feature>
<keyword evidence="2 7" id="KW-0732">Signal</keyword>
<dbReference type="AlphaFoldDB" id="A0A5C6AFE9"/>
<reference evidence="10 11" key="1">
    <citation type="submission" date="2019-02" db="EMBL/GenBank/DDBJ databases">
        <title>Deep-cultivation of Planctomycetes and their phenomic and genomic characterization uncovers novel biology.</title>
        <authorList>
            <person name="Wiegand S."/>
            <person name="Jogler M."/>
            <person name="Boedeker C."/>
            <person name="Pinto D."/>
            <person name="Vollmers J."/>
            <person name="Rivas-Marin E."/>
            <person name="Kohn T."/>
            <person name="Peeters S.H."/>
            <person name="Heuer A."/>
            <person name="Rast P."/>
            <person name="Oberbeckmann S."/>
            <person name="Bunk B."/>
            <person name="Jeske O."/>
            <person name="Meyerdierks A."/>
            <person name="Storesund J.E."/>
            <person name="Kallscheuer N."/>
            <person name="Luecker S."/>
            <person name="Lage O.M."/>
            <person name="Pohl T."/>
            <person name="Merkel B.J."/>
            <person name="Hornburger P."/>
            <person name="Mueller R.-W."/>
            <person name="Bruemmer F."/>
            <person name="Labrenz M."/>
            <person name="Spormann A.M."/>
            <person name="Op Den Camp H."/>
            <person name="Overmann J."/>
            <person name="Amann R."/>
            <person name="Jetten M.S.M."/>
            <person name="Mascher T."/>
            <person name="Medema M.H."/>
            <person name="Devos D.P."/>
            <person name="Kaster A.-K."/>
            <person name="Ovreas L."/>
            <person name="Rohde M."/>
            <person name="Galperin M.Y."/>
            <person name="Jogler C."/>
        </authorList>
    </citation>
    <scope>NUCLEOTIDE SEQUENCE [LARGE SCALE GENOMIC DNA]</scope>
    <source>
        <strain evidence="10 11">Pla108</strain>
    </source>
</reference>
<name>A0A5C6AFE9_9BACT</name>
<dbReference type="PANTHER" id="PTHR30332">
    <property type="entry name" value="PROBABLE GENERAL SECRETION PATHWAY PROTEIN D"/>
    <property type="match status" value="1"/>
</dbReference>
<dbReference type="InterPro" id="IPR004846">
    <property type="entry name" value="T2SS/T3SS_dom"/>
</dbReference>
<dbReference type="PRINTS" id="PR00811">
    <property type="entry name" value="BCTERIALGSPD"/>
</dbReference>
<dbReference type="Gene3D" id="3.30.1370.120">
    <property type="match status" value="5"/>
</dbReference>
<evidence type="ECO:0000256" key="2">
    <source>
        <dbReference type="ARBA" id="ARBA00022729"/>
    </source>
</evidence>
<evidence type="ECO:0000256" key="7">
    <source>
        <dbReference type="SAM" id="SignalP"/>
    </source>
</evidence>
<dbReference type="InterPro" id="IPR005644">
    <property type="entry name" value="NolW-like"/>
</dbReference>
<gene>
    <name evidence="10" type="primary">outD_2</name>
    <name evidence="10" type="ORF">Pla108_27200</name>
</gene>
<feature type="region of interest" description="Disordered" evidence="6">
    <location>
        <begin position="1086"/>
        <end position="1134"/>
    </location>
</feature>
<dbReference type="InterPro" id="IPR050810">
    <property type="entry name" value="Bact_Secretion_Sys_Channel"/>
</dbReference>
<evidence type="ECO:0000259" key="8">
    <source>
        <dbReference type="Pfam" id="PF00263"/>
    </source>
</evidence>
<feature type="domain" description="NolW-like" evidence="9">
    <location>
        <begin position="561"/>
        <end position="634"/>
    </location>
</feature>
<dbReference type="GO" id="GO:0009306">
    <property type="term" value="P:protein secretion"/>
    <property type="evidence" value="ECO:0007669"/>
    <property type="project" value="InterPro"/>
</dbReference>
<evidence type="ECO:0000256" key="5">
    <source>
        <dbReference type="RuleBase" id="RU004004"/>
    </source>
</evidence>
<keyword evidence="3" id="KW-0472">Membrane</keyword>
<feature type="chain" id="PRO_5023005162" evidence="7">
    <location>
        <begin position="36"/>
        <end position="1134"/>
    </location>
</feature>